<dbReference type="Gene3D" id="3.30.2350.10">
    <property type="entry name" value="Pseudouridine synthase"/>
    <property type="match status" value="1"/>
</dbReference>
<comment type="caution">
    <text evidence="3">The sequence shown here is derived from an EMBL/GenBank/DDBJ whole genome shotgun (WGS) entry which is preliminary data.</text>
</comment>
<dbReference type="eggNOG" id="COG0564">
    <property type="taxonomic scope" value="Bacteria"/>
</dbReference>
<dbReference type="OrthoDB" id="128480at2"/>
<proteinExistence type="inferred from homology"/>
<gene>
    <name evidence="3" type="ORF">LNTAR_00100</name>
</gene>
<feature type="domain" description="Pseudouridine synthase RsuA/RluA-like" evidence="2">
    <location>
        <begin position="16"/>
        <end position="159"/>
    </location>
</feature>
<dbReference type="STRING" id="313628.LNTAR_00100"/>
<evidence type="ECO:0000313" key="4">
    <source>
        <dbReference type="Proteomes" id="UP000004947"/>
    </source>
</evidence>
<dbReference type="SUPFAM" id="SSF55120">
    <property type="entry name" value="Pseudouridine synthase"/>
    <property type="match status" value="1"/>
</dbReference>
<dbReference type="GO" id="GO:0009982">
    <property type="term" value="F:pseudouridine synthase activity"/>
    <property type="evidence" value="ECO:0007669"/>
    <property type="project" value="InterPro"/>
</dbReference>
<dbReference type="InterPro" id="IPR006145">
    <property type="entry name" value="PsdUridine_synth_RsuA/RluA"/>
</dbReference>
<sequence length="218" mass="24867">MIADLEKRIIYEKDGLLVLNKPYDLPSTGRKLDDDDCLQYWLIQRQGAMVWAVHQLDADTSGINLFVTEKKLVKYYKELLEQAQADKQYLAIVHGVPSWKQCEEHGRIGKVDARSLGIHAEGKTAHSHFEVIGSVKDFSLIKVKIFTGRTHQIRIHLSHLGHPLVGEEWYCDPPCTAHQRQALHCYKVHLPQTAHTFSSPLAEDLKQLAQNHGLSQYL</sequence>
<evidence type="ECO:0000256" key="1">
    <source>
        <dbReference type="ARBA" id="ARBA00010876"/>
    </source>
</evidence>
<dbReference type="GO" id="GO:0000455">
    <property type="term" value="P:enzyme-directed rRNA pseudouridine synthesis"/>
    <property type="evidence" value="ECO:0007669"/>
    <property type="project" value="TreeGrafter"/>
</dbReference>
<dbReference type="RefSeq" id="WP_007278270.1">
    <property type="nucleotide sequence ID" value="NZ_ABCK01000007.1"/>
</dbReference>
<dbReference type="Proteomes" id="UP000004947">
    <property type="component" value="Unassembled WGS sequence"/>
</dbReference>
<organism evidence="3 4">
    <name type="scientific">Lentisphaera araneosa HTCC2155</name>
    <dbReference type="NCBI Taxonomy" id="313628"/>
    <lineage>
        <taxon>Bacteria</taxon>
        <taxon>Pseudomonadati</taxon>
        <taxon>Lentisphaerota</taxon>
        <taxon>Lentisphaeria</taxon>
        <taxon>Lentisphaerales</taxon>
        <taxon>Lentisphaeraceae</taxon>
        <taxon>Lentisphaera</taxon>
    </lineage>
</organism>
<keyword evidence="4" id="KW-1185">Reference proteome</keyword>
<dbReference type="InterPro" id="IPR020103">
    <property type="entry name" value="PsdUridine_synth_cat_dom_sf"/>
</dbReference>
<dbReference type="CDD" id="cd02869">
    <property type="entry name" value="PseudoU_synth_RluA_like"/>
    <property type="match status" value="1"/>
</dbReference>
<protein>
    <submittedName>
        <fullName evidence="3">Ribosomal large subunit pseudouridine synthase, RluD subfamily protein</fullName>
    </submittedName>
</protein>
<evidence type="ECO:0000259" key="2">
    <source>
        <dbReference type="Pfam" id="PF00849"/>
    </source>
</evidence>
<dbReference type="GO" id="GO:0003723">
    <property type="term" value="F:RNA binding"/>
    <property type="evidence" value="ECO:0007669"/>
    <property type="project" value="InterPro"/>
</dbReference>
<dbReference type="PANTHER" id="PTHR21600:SF87">
    <property type="entry name" value="RNA PSEUDOURIDYLATE SYNTHASE DOMAIN-CONTAINING PROTEIN 1"/>
    <property type="match status" value="1"/>
</dbReference>
<accession>A6DK57</accession>
<comment type="similarity">
    <text evidence="1">Belongs to the pseudouridine synthase RluA family.</text>
</comment>
<dbReference type="PANTHER" id="PTHR21600">
    <property type="entry name" value="MITOCHONDRIAL RNA PSEUDOURIDINE SYNTHASE"/>
    <property type="match status" value="1"/>
</dbReference>
<dbReference type="Pfam" id="PF00849">
    <property type="entry name" value="PseudoU_synth_2"/>
    <property type="match status" value="1"/>
</dbReference>
<dbReference type="EMBL" id="ABCK01000007">
    <property type="protein sequence ID" value="EDM27755.1"/>
    <property type="molecule type" value="Genomic_DNA"/>
</dbReference>
<dbReference type="GO" id="GO:0140098">
    <property type="term" value="F:catalytic activity, acting on RNA"/>
    <property type="evidence" value="ECO:0007669"/>
    <property type="project" value="UniProtKB-ARBA"/>
</dbReference>
<dbReference type="InterPro" id="IPR050188">
    <property type="entry name" value="RluA_PseudoU_synthase"/>
</dbReference>
<evidence type="ECO:0000313" key="3">
    <source>
        <dbReference type="EMBL" id="EDM27755.1"/>
    </source>
</evidence>
<name>A6DK57_9BACT</name>
<reference evidence="3 4" key="1">
    <citation type="journal article" date="2010" name="J. Bacteriol.">
        <title>Genome sequence of Lentisphaera araneosa HTCC2155T, the type species of the order Lentisphaerales in the phylum Lentisphaerae.</title>
        <authorList>
            <person name="Thrash J.C."/>
            <person name="Cho J.C."/>
            <person name="Vergin K.L."/>
            <person name="Morris R.M."/>
            <person name="Giovannoni S.J."/>
        </authorList>
    </citation>
    <scope>NUCLEOTIDE SEQUENCE [LARGE SCALE GENOMIC DNA]</scope>
    <source>
        <strain evidence="3 4">HTCC2155</strain>
    </source>
</reference>
<dbReference type="AlphaFoldDB" id="A6DK57"/>